<dbReference type="AlphaFoldDB" id="C1AE85"/>
<dbReference type="PANTHER" id="PTHR48098:SF3">
    <property type="entry name" value="IRON(III) ENTEROBACTIN ESTERASE"/>
    <property type="match status" value="1"/>
</dbReference>
<evidence type="ECO:0000313" key="1">
    <source>
        <dbReference type="EMBL" id="BAH40812.1"/>
    </source>
</evidence>
<accession>C1AE85</accession>
<dbReference type="Proteomes" id="UP000002209">
    <property type="component" value="Chromosome"/>
</dbReference>
<protein>
    <recommendedName>
        <fullName evidence="3">Esterase</fullName>
    </recommendedName>
</protein>
<keyword evidence="2" id="KW-1185">Reference proteome</keyword>
<dbReference type="STRING" id="379066.GAU_3770"/>
<dbReference type="RefSeq" id="WP_015895579.1">
    <property type="nucleotide sequence ID" value="NC_012489.1"/>
</dbReference>
<dbReference type="eggNOG" id="COG4947">
    <property type="taxonomic scope" value="Bacteria"/>
</dbReference>
<proteinExistence type="predicted"/>
<dbReference type="Gene3D" id="3.40.50.1820">
    <property type="entry name" value="alpha/beta hydrolase"/>
    <property type="match status" value="1"/>
</dbReference>
<dbReference type="SUPFAM" id="SSF53474">
    <property type="entry name" value="alpha/beta-Hydrolases"/>
    <property type="match status" value="1"/>
</dbReference>
<name>C1AE85_GEMAT</name>
<evidence type="ECO:0000313" key="2">
    <source>
        <dbReference type="Proteomes" id="UP000002209"/>
    </source>
</evidence>
<dbReference type="Pfam" id="PF00756">
    <property type="entry name" value="Esterase"/>
    <property type="match status" value="1"/>
</dbReference>
<gene>
    <name evidence="1" type="ordered locus">GAU_3770</name>
</gene>
<sequence>MAPQFVDPALPKRIDRWRSPALGLEMPIVSYGWRGQPVLLFPTAAADFLENERFWLIKAIEPLLQQGRIRVFSIDSINRLAWMERGISVPECARRQALYSRYVEDEVVPFIRHVVGDGGARAITTGASFGCFHAANSFFRRPDLFGGVIGMSGFYDLSPSYFMGYSDDNCYFNNPMWYVRNTEGWPLDQLRNHSRIVLTSGQGAYERPDMTRDFHDLLDRKGIGHLYELWGHDVNHDWPWWRKMLPYYLERIGC</sequence>
<dbReference type="ESTHER" id="gemat-c1ae85">
    <property type="family name" value="A85-IroE-IroD-Fes-Yiel"/>
</dbReference>
<organism evidence="1 2">
    <name type="scientific">Gemmatimonas aurantiaca (strain DSM 14586 / JCM 11422 / NBRC 100505 / T-27)</name>
    <dbReference type="NCBI Taxonomy" id="379066"/>
    <lineage>
        <taxon>Bacteria</taxon>
        <taxon>Pseudomonadati</taxon>
        <taxon>Gemmatimonadota</taxon>
        <taxon>Gemmatimonadia</taxon>
        <taxon>Gemmatimonadales</taxon>
        <taxon>Gemmatimonadaceae</taxon>
        <taxon>Gemmatimonas</taxon>
    </lineage>
</organism>
<dbReference type="InterPro" id="IPR029058">
    <property type="entry name" value="AB_hydrolase_fold"/>
</dbReference>
<dbReference type="InterPro" id="IPR050583">
    <property type="entry name" value="Mycobacterial_A85_antigen"/>
</dbReference>
<dbReference type="EMBL" id="AP009153">
    <property type="protein sequence ID" value="BAH40812.1"/>
    <property type="molecule type" value="Genomic_DNA"/>
</dbReference>
<dbReference type="InterPro" id="IPR000801">
    <property type="entry name" value="Esterase-like"/>
</dbReference>
<evidence type="ECO:0008006" key="3">
    <source>
        <dbReference type="Google" id="ProtNLM"/>
    </source>
</evidence>
<dbReference type="KEGG" id="gau:GAU_3770"/>
<dbReference type="HOGENOM" id="CLU_090325_0_0_0"/>
<reference evidence="2" key="1">
    <citation type="submission" date="2006-03" db="EMBL/GenBank/DDBJ databases">
        <title>Complete genome sequence of Gemmatimonas aurantiaca T-27 that represents a novel phylum Gemmatimonadetes.</title>
        <authorList>
            <person name="Takasaki K."/>
            <person name="Ichikawa N."/>
            <person name="Miura H."/>
            <person name="Matsushita S."/>
            <person name="Watanabe Y."/>
            <person name="Oguchi A."/>
            <person name="Ankai A."/>
            <person name="Yashiro I."/>
            <person name="Takahashi M."/>
            <person name="Terui Y."/>
            <person name="Fukui S."/>
            <person name="Yokoyama H."/>
            <person name="Tanikawa S."/>
            <person name="Hanada S."/>
            <person name="Kamagata Y."/>
            <person name="Fujita N."/>
        </authorList>
    </citation>
    <scope>NUCLEOTIDE SEQUENCE [LARGE SCALE GENOMIC DNA]</scope>
    <source>
        <strain evidence="2">T-27 / DSM 14586 / JCM 11422 / NBRC 100505</strain>
    </source>
</reference>
<dbReference type="PANTHER" id="PTHR48098">
    <property type="entry name" value="ENTEROCHELIN ESTERASE-RELATED"/>
    <property type="match status" value="1"/>
</dbReference>